<reference evidence="1 2" key="1">
    <citation type="submission" date="2023-11" db="EMBL/GenBank/DDBJ databases">
        <title>30 novel species of actinomycetes from the DSMZ collection.</title>
        <authorList>
            <person name="Nouioui I."/>
        </authorList>
    </citation>
    <scope>NUCLEOTIDE SEQUENCE [LARGE SCALE GENOMIC DNA]</scope>
    <source>
        <strain evidence="1 2">DSM 41524</strain>
    </source>
</reference>
<evidence type="ECO:0000313" key="1">
    <source>
        <dbReference type="EMBL" id="MEE4598365.1"/>
    </source>
</evidence>
<dbReference type="Proteomes" id="UP001354709">
    <property type="component" value="Unassembled WGS sequence"/>
</dbReference>
<evidence type="ECO:0000313" key="2">
    <source>
        <dbReference type="Proteomes" id="UP001354709"/>
    </source>
</evidence>
<sequence length="63" mass="6612">MSHSETNADAETKALKQAMAESFFAIIGAPDDEETAARADQVVERLDARLAPPSESAPSATGH</sequence>
<gene>
    <name evidence="1" type="ORF">V2J94_42125</name>
</gene>
<dbReference type="EMBL" id="JAZBJO010000047">
    <property type="protein sequence ID" value="MEE4598365.1"/>
    <property type="molecule type" value="Genomic_DNA"/>
</dbReference>
<protein>
    <submittedName>
        <fullName evidence="1">Uncharacterized protein</fullName>
    </submittedName>
</protein>
<organism evidence="1 2">
    <name type="scientific">Streptomyces asiaticus subsp. ignotus</name>
    <dbReference type="NCBI Taxonomy" id="3098222"/>
    <lineage>
        <taxon>Bacteria</taxon>
        <taxon>Bacillati</taxon>
        <taxon>Actinomycetota</taxon>
        <taxon>Actinomycetes</taxon>
        <taxon>Kitasatosporales</taxon>
        <taxon>Streptomycetaceae</taxon>
        <taxon>Streptomyces</taxon>
        <taxon>Streptomyces violaceusniger group</taxon>
    </lineage>
</organism>
<accession>A0ABU7QAE5</accession>
<proteinExistence type="predicted"/>
<comment type="caution">
    <text evidence="1">The sequence shown here is derived from an EMBL/GenBank/DDBJ whole genome shotgun (WGS) entry which is preliminary data.</text>
</comment>
<dbReference type="RefSeq" id="WP_138911975.1">
    <property type="nucleotide sequence ID" value="NZ_JAZBJO010000047.1"/>
</dbReference>
<name>A0ABU7QAE5_9ACTN</name>
<keyword evidence="2" id="KW-1185">Reference proteome</keyword>